<feature type="coiled-coil region" evidence="3">
    <location>
        <begin position="1"/>
        <end position="49"/>
    </location>
</feature>
<dbReference type="InterPro" id="IPR000533">
    <property type="entry name" value="Tropomyosin"/>
</dbReference>
<dbReference type="Proteomes" id="UP001168990">
    <property type="component" value="Unassembled WGS sequence"/>
</dbReference>
<reference evidence="4" key="2">
    <citation type="submission" date="2023-03" db="EMBL/GenBank/DDBJ databases">
        <authorList>
            <person name="Inwood S.N."/>
            <person name="Skelly J.G."/>
            <person name="Guhlin J."/>
            <person name="Harrop T.W.R."/>
            <person name="Goldson S.G."/>
            <person name="Dearden P.K."/>
        </authorList>
    </citation>
    <scope>NUCLEOTIDE SEQUENCE</scope>
    <source>
        <strain evidence="4">Irish</strain>
        <tissue evidence="4">Whole body</tissue>
    </source>
</reference>
<keyword evidence="5" id="KW-1185">Reference proteome</keyword>
<evidence type="ECO:0000313" key="4">
    <source>
        <dbReference type="EMBL" id="KAK0177848.1"/>
    </source>
</evidence>
<accession>A0AA39KXT1</accession>
<evidence type="ECO:0000256" key="2">
    <source>
        <dbReference type="ARBA" id="ARBA00023054"/>
    </source>
</evidence>
<evidence type="ECO:0000256" key="1">
    <source>
        <dbReference type="ARBA" id="ARBA00009036"/>
    </source>
</evidence>
<protein>
    <recommendedName>
        <fullName evidence="6">Tropomyosin</fullName>
    </recommendedName>
</protein>
<dbReference type="AlphaFoldDB" id="A0AA39KXT1"/>
<comment type="similarity">
    <text evidence="1">Belongs to the tropomyosin family.</text>
</comment>
<dbReference type="Gene3D" id="1.20.5.340">
    <property type="match status" value="1"/>
</dbReference>
<evidence type="ECO:0008006" key="6">
    <source>
        <dbReference type="Google" id="ProtNLM"/>
    </source>
</evidence>
<dbReference type="PRINTS" id="PR00194">
    <property type="entry name" value="TROPOMYOSIN"/>
</dbReference>
<dbReference type="PANTHER" id="PTHR19269">
    <property type="entry name" value="TROPOMYOSIN"/>
    <property type="match status" value="1"/>
</dbReference>
<dbReference type="FunFam" id="1.20.5.170:FF:000001">
    <property type="entry name" value="Tropomyosin alpha-1 chain isoform 1"/>
    <property type="match status" value="1"/>
</dbReference>
<dbReference type="Gene3D" id="1.20.5.170">
    <property type="match status" value="2"/>
</dbReference>
<gene>
    <name evidence="4" type="ORF">PV328_001857</name>
</gene>
<proteinExistence type="inferred from homology"/>
<sequence length="284" mass="33297">MNAIKKRLQMLKIEKDQAIDRADICDQQAKDANKREEILRDEVGELKKKLSQMHQDLNVSRGNLNKSNMTLEEKERLFLMTQSELAILNRKMQQCMENLEKTEERRLIAQTKLSQATETADDAKRICKVLENRRRLDEERMDQLMTQLKEARIIAEDADSKSDEISRKLAFVEDELEAAEDRVKSSESKIAEREDELFIVGNILKSLEVSEEKANQRVEVFKLQLSDLKVRLYEVERRAIIAEKMMTLLQKELDTREDKLFKQKEQCKYICDDLDSTFAELTGY</sequence>
<evidence type="ECO:0000256" key="3">
    <source>
        <dbReference type="SAM" id="Coils"/>
    </source>
</evidence>
<organism evidence="4 5">
    <name type="scientific">Microctonus aethiopoides</name>
    <dbReference type="NCBI Taxonomy" id="144406"/>
    <lineage>
        <taxon>Eukaryota</taxon>
        <taxon>Metazoa</taxon>
        <taxon>Ecdysozoa</taxon>
        <taxon>Arthropoda</taxon>
        <taxon>Hexapoda</taxon>
        <taxon>Insecta</taxon>
        <taxon>Pterygota</taxon>
        <taxon>Neoptera</taxon>
        <taxon>Endopterygota</taxon>
        <taxon>Hymenoptera</taxon>
        <taxon>Apocrita</taxon>
        <taxon>Ichneumonoidea</taxon>
        <taxon>Braconidae</taxon>
        <taxon>Euphorinae</taxon>
        <taxon>Microctonus</taxon>
    </lineage>
</organism>
<dbReference type="SUPFAM" id="SSF57997">
    <property type="entry name" value="Tropomyosin"/>
    <property type="match status" value="1"/>
</dbReference>
<dbReference type="Pfam" id="PF00261">
    <property type="entry name" value="Tropomyosin"/>
    <property type="match status" value="1"/>
</dbReference>
<comment type="caution">
    <text evidence="4">The sequence shown here is derived from an EMBL/GenBank/DDBJ whole genome shotgun (WGS) entry which is preliminary data.</text>
</comment>
<keyword evidence="2 3" id="KW-0175">Coiled coil</keyword>
<evidence type="ECO:0000313" key="5">
    <source>
        <dbReference type="Proteomes" id="UP001168990"/>
    </source>
</evidence>
<reference evidence="4" key="1">
    <citation type="journal article" date="2023" name="bioRxiv">
        <title>Scaffold-level genome assemblies of two parasitoid biocontrol wasps reveal the parthenogenesis mechanism and an associated novel virus.</title>
        <authorList>
            <person name="Inwood S."/>
            <person name="Skelly J."/>
            <person name="Guhlin J."/>
            <person name="Harrop T."/>
            <person name="Goldson S."/>
            <person name="Dearden P."/>
        </authorList>
    </citation>
    <scope>NUCLEOTIDE SEQUENCE</scope>
    <source>
        <strain evidence="4">Irish</strain>
        <tissue evidence="4">Whole body</tissue>
    </source>
</reference>
<name>A0AA39KXT1_9HYME</name>
<feature type="coiled-coil region" evidence="3">
    <location>
        <begin position="85"/>
        <end position="196"/>
    </location>
</feature>
<dbReference type="FunFam" id="1.20.5.340:FF:000001">
    <property type="entry name" value="Tropomyosin alpha-1 chain isoform 2"/>
    <property type="match status" value="1"/>
</dbReference>
<dbReference type="EMBL" id="JAQQBS010000001">
    <property type="protein sequence ID" value="KAK0177848.1"/>
    <property type="molecule type" value="Genomic_DNA"/>
</dbReference>